<gene>
    <name evidence="2" type="ORF">FB391_1995</name>
</gene>
<reference evidence="2 3" key="1">
    <citation type="submission" date="2019-06" db="EMBL/GenBank/DDBJ databases">
        <title>Sequencing the genomes of 1000 actinobacteria strains.</title>
        <authorList>
            <person name="Klenk H.-P."/>
        </authorList>
    </citation>
    <scope>NUCLEOTIDE SEQUENCE [LARGE SCALE GENOMIC DNA]</scope>
    <source>
        <strain evidence="2 3">DSM 105492</strain>
    </source>
</reference>
<dbReference type="EMBL" id="VFPE01000002">
    <property type="protein sequence ID" value="TQM27959.1"/>
    <property type="molecule type" value="Genomic_DNA"/>
</dbReference>
<evidence type="ECO:0000313" key="3">
    <source>
        <dbReference type="Proteomes" id="UP000320235"/>
    </source>
</evidence>
<accession>A0A543F2A5</accession>
<feature type="region of interest" description="Disordered" evidence="1">
    <location>
        <begin position="23"/>
        <end position="46"/>
    </location>
</feature>
<proteinExistence type="predicted"/>
<dbReference type="Proteomes" id="UP000320235">
    <property type="component" value="Unassembled WGS sequence"/>
</dbReference>
<dbReference type="RefSeq" id="WP_141894246.1">
    <property type="nucleotide sequence ID" value="NZ_BAABLH010000005.1"/>
</dbReference>
<dbReference type="AlphaFoldDB" id="A0A543F2A5"/>
<dbReference type="OrthoDB" id="5076595at2"/>
<organism evidence="2 3">
    <name type="scientific">Microbacterium kyungheense</name>
    <dbReference type="NCBI Taxonomy" id="1263636"/>
    <lineage>
        <taxon>Bacteria</taxon>
        <taxon>Bacillati</taxon>
        <taxon>Actinomycetota</taxon>
        <taxon>Actinomycetes</taxon>
        <taxon>Micrococcales</taxon>
        <taxon>Microbacteriaceae</taxon>
        <taxon>Microbacterium</taxon>
    </lineage>
</organism>
<sequence length="67" mass="7886">MDATTLTLADRIHRERTATLYREHESRRTVADRGTRLTPERPEVHAHTGLGVWLREHFAPPRRPRFS</sequence>
<evidence type="ECO:0000256" key="1">
    <source>
        <dbReference type="SAM" id="MobiDB-lite"/>
    </source>
</evidence>
<comment type="caution">
    <text evidence="2">The sequence shown here is derived from an EMBL/GenBank/DDBJ whole genome shotgun (WGS) entry which is preliminary data.</text>
</comment>
<protein>
    <submittedName>
        <fullName evidence="2">Uncharacterized protein</fullName>
    </submittedName>
</protein>
<evidence type="ECO:0000313" key="2">
    <source>
        <dbReference type="EMBL" id="TQM27959.1"/>
    </source>
</evidence>
<keyword evidence="3" id="KW-1185">Reference proteome</keyword>
<name>A0A543F2A5_9MICO</name>